<gene>
    <name evidence="1" type="ORF">ROHU_010986</name>
</gene>
<evidence type="ECO:0000313" key="2">
    <source>
        <dbReference type="Proteomes" id="UP000290572"/>
    </source>
</evidence>
<dbReference type="Proteomes" id="UP000290572">
    <property type="component" value="Unassembled WGS sequence"/>
</dbReference>
<accession>A0A498LMA1</accession>
<sequence>MEQIFVLTCALYPVLKTLCVHIHSAVTGSYVAGYHSVLLVNCPTEQTAKDIGREIKRRKRCCMQESLGDADQTLILKESQTDL</sequence>
<proteinExistence type="predicted"/>
<protein>
    <submittedName>
        <fullName evidence="1">Uncharacterized protein</fullName>
    </submittedName>
</protein>
<dbReference type="STRING" id="84645.A0A498LMA1"/>
<evidence type="ECO:0000313" key="1">
    <source>
        <dbReference type="EMBL" id="RXN09568.1"/>
    </source>
</evidence>
<name>A0A498LMA1_LABRO</name>
<dbReference type="AlphaFoldDB" id="A0A498LMA1"/>
<dbReference type="EMBL" id="QBIY01013257">
    <property type="protein sequence ID" value="RXN09568.1"/>
    <property type="molecule type" value="Genomic_DNA"/>
</dbReference>
<reference evidence="1 2" key="1">
    <citation type="submission" date="2018-03" db="EMBL/GenBank/DDBJ databases">
        <title>Draft genome sequence of Rohu Carp (Labeo rohita).</title>
        <authorList>
            <person name="Das P."/>
            <person name="Kushwaha B."/>
            <person name="Joshi C.G."/>
            <person name="Kumar D."/>
            <person name="Nagpure N.S."/>
            <person name="Sahoo L."/>
            <person name="Das S.P."/>
            <person name="Bit A."/>
            <person name="Patnaik S."/>
            <person name="Meher P.K."/>
            <person name="Jayasankar P."/>
            <person name="Koringa P.G."/>
            <person name="Patel N.V."/>
            <person name="Hinsu A.T."/>
            <person name="Kumar R."/>
            <person name="Pandey M."/>
            <person name="Agarwal S."/>
            <person name="Srivastava S."/>
            <person name="Singh M."/>
            <person name="Iquebal M.A."/>
            <person name="Jaiswal S."/>
            <person name="Angadi U.B."/>
            <person name="Kumar N."/>
            <person name="Raza M."/>
            <person name="Shah T.M."/>
            <person name="Rai A."/>
            <person name="Jena J.K."/>
        </authorList>
    </citation>
    <scope>NUCLEOTIDE SEQUENCE [LARGE SCALE GENOMIC DNA]</scope>
    <source>
        <strain evidence="1">DASCIFA01</strain>
        <tissue evidence="1">Testis</tissue>
    </source>
</reference>
<comment type="caution">
    <text evidence="1">The sequence shown here is derived from an EMBL/GenBank/DDBJ whole genome shotgun (WGS) entry which is preliminary data.</text>
</comment>
<organism evidence="1 2">
    <name type="scientific">Labeo rohita</name>
    <name type="common">Indian major carp</name>
    <name type="synonym">Cyprinus rohita</name>
    <dbReference type="NCBI Taxonomy" id="84645"/>
    <lineage>
        <taxon>Eukaryota</taxon>
        <taxon>Metazoa</taxon>
        <taxon>Chordata</taxon>
        <taxon>Craniata</taxon>
        <taxon>Vertebrata</taxon>
        <taxon>Euteleostomi</taxon>
        <taxon>Actinopterygii</taxon>
        <taxon>Neopterygii</taxon>
        <taxon>Teleostei</taxon>
        <taxon>Ostariophysi</taxon>
        <taxon>Cypriniformes</taxon>
        <taxon>Cyprinidae</taxon>
        <taxon>Labeoninae</taxon>
        <taxon>Labeonini</taxon>
        <taxon>Labeo</taxon>
    </lineage>
</organism>
<keyword evidence="2" id="KW-1185">Reference proteome</keyword>